<dbReference type="OMA" id="APLCTIQ"/>
<feature type="transmembrane region" description="Helical" evidence="7">
    <location>
        <begin position="147"/>
        <end position="169"/>
    </location>
</feature>
<dbReference type="Proteomes" id="UP000683925">
    <property type="component" value="Unassembled WGS sequence"/>
</dbReference>
<dbReference type="InterPro" id="IPR039859">
    <property type="entry name" value="PFA4/ZDH16/20/ERF2-like"/>
</dbReference>
<dbReference type="PANTHER" id="PTHR12246">
    <property type="entry name" value="PALMITOYLTRANSFERASE ZDHHC16"/>
    <property type="match status" value="1"/>
</dbReference>
<reference evidence="9" key="1">
    <citation type="submission" date="2021-01" db="EMBL/GenBank/DDBJ databases">
        <authorList>
            <consortium name="Genoscope - CEA"/>
            <person name="William W."/>
        </authorList>
    </citation>
    <scope>NUCLEOTIDE SEQUENCE</scope>
</reference>
<accession>A0A8S1VW48</accession>
<feature type="transmembrane region" description="Helical" evidence="7">
    <location>
        <begin position="21"/>
        <end position="42"/>
    </location>
</feature>
<gene>
    <name evidence="9" type="ORF">POCTA_138.1.T0750077</name>
</gene>
<dbReference type="Pfam" id="PF01529">
    <property type="entry name" value="DHHC"/>
    <property type="match status" value="1"/>
</dbReference>
<organism evidence="9 10">
    <name type="scientific">Paramecium octaurelia</name>
    <dbReference type="NCBI Taxonomy" id="43137"/>
    <lineage>
        <taxon>Eukaryota</taxon>
        <taxon>Sar</taxon>
        <taxon>Alveolata</taxon>
        <taxon>Ciliophora</taxon>
        <taxon>Intramacronucleata</taxon>
        <taxon>Oligohymenophorea</taxon>
        <taxon>Peniculida</taxon>
        <taxon>Parameciidae</taxon>
        <taxon>Paramecium</taxon>
    </lineage>
</organism>
<keyword evidence="10" id="KW-1185">Reference proteome</keyword>
<evidence type="ECO:0000256" key="4">
    <source>
        <dbReference type="ARBA" id="ARBA00022989"/>
    </source>
</evidence>
<proteinExistence type="inferred from homology"/>
<evidence type="ECO:0000259" key="8">
    <source>
        <dbReference type="Pfam" id="PF01529"/>
    </source>
</evidence>
<dbReference type="InterPro" id="IPR001594">
    <property type="entry name" value="Palmitoyltrfase_DHHC"/>
</dbReference>
<feature type="transmembrane region" description="Helical" evidence="7">
    <location>
        <begin position="189"/>
        <end position="211"/>
    </location>
</feature>
<dbReference type="EMBL" id="CAJJDP010000074">
    <property type="protein sequence ID" value="CAD8180533.1"/>
    <property type="molecule type" value="Genomic_DNA"/>
</dbReference>
<comment type="caution">
    <text evidence="9">The sequence shown here is derived from an EMBL/GenBank/DDBJ whole genome shotgun (WGS) entry which is preliminary data.</text>
</comment>
<dbReference type="EC" id="2.3.1.225" evidence="7"/>
<evidence type="ECO:0000256" key="7">
    <source>
        <dbReference type="RuleBase" id="RU079119"/>
    </source>
</evidence>
<name>A0A8S1VW48_PAROT</name>
<comment type="domain">
    <text evidence="7">The DHHC domain is required for palmitoyltransferase activity.</text>
</comment>
<feature type="transmembrane region" description="Helical" evidence="7">
    <location>
        <begin position="54"/>
        <end position="72"/>
    </location>
</feature>
<evidence type="ECO:0000313" key="10">
    <source>
        <dbReference type="Proteomes" id="UP000683925"/>
    </source>
</evidence>
<comment type="similarity">
    <text evidence="7">Belongs to the DHHC palmitoyltransferase family.</text>
</comment>
<evidence type="ECO:0000256" key="1">
    <source>
        <dbReference type="ARBA" id="ARBA00004141"/>
    </source>
</evidence>
<dbReference type="PROSITE" id="PS50216">
    <property type="entry name" value="DHHC"/>
    <property type="match status" value="1"/>
</dbReference>
<comment type="catalytic activity">
    <reaction evidence="7">
        <text>L-cysteinyl-[protein] + hexadecanoyl-CoA = S-hexadecanoyl-L-cysteinyl-[protein] + CoA</text>
        <dbReference type="Rhea" id="RHEA:36683"/>
        <dbReference type="Rhea" id="RHEA-COMP:10131"/>
        <dbReference type="Rhea" id="RHEA-COMP:11032"/>
        <dbReference type="ChEBI" id="CHEBI:29950"/>
        <dbReference type="ChEBI" id="CHEBI:57287"/>
        <dbReference type="ChEBI" id="CHEBI:57379"/>
        <dbReference type="ChEBI" id="CHEBI:74151"/>
        <dbReference type="EC" id="2.3.1.225"/>
    </reaction>
</comment>
<keyword evidence="6 7" id="KW-0012">Acyltransferase</keyword>
<evidence type="ECO:0000256" key="3">
    <source>
        <dbReference type="ARBA" id="ARBA00022692"/>
    </source>
</evidence>
<evidence type="ECO:0000256" key="5">
    <source>
        <dbReference type="ARBA" id="ARBA00023136"/>
    </source>
</evidence>
<keyword evidence="3 7" id="KW-0812">Transmembrane</keyword>
<keyword evidence="2 7" id="KW-0808">Transferase</keyword>
<dbReference type="OrthoDB" id="331948at2759"/>
<evidence type="ECO:0000256" key="6">
    <source>
        <dbReference type="ARBA" id="ARBA00023315"/>
    </source>
</evidence>
<sequence length="345" mass="40959">MIHSSDHNHRRKKHSQFKHQAGPLIIFFTVLMPTNCVILEQFFFDMKQDSISELINGFLVCLSYAMAMWSYYQSIKIKNYTIEKATPIQDNRRIDPLYKNTNLCLQCNKWKPIRSHHCSLCGKCNLKMDHHCPWINNCVGLRNHRSFYLFTMYMTIGALQYSFASWVYFRYLFRSSNGFFSHQSIFFYIYWFLTSLVIYPTCAMLCFLFVYHTSLIINNQTTLEEMESSESGNSCCLQNRGPPKKINLFDRGILSNIAWFFNYSYFWFLPFENIYKQDGAQYPIAPLCTIQDIQINNPQVQTGQIPNQQFDFDKIDQKYEEYLAIVKQKYKNKRLVLIGKEIQLD</sequence>
<feature type="domain" description="Palmitoyltransferase DHHC" evidence="8">
    <location>
        <begin position="99"/>
        <end position="228"/>
    </location>
</feature>
<keyword evidence="4 7" id="KW-1133">Transmembrane helix</keyword>
<dbReference type="GO" id="GO:0019706">
    <property type="term" value="F:protein-cysteine S-palmitoyltransferase activity"/>
    <property type="evidence" value="ECO:0007669"/>
    <property type="project" value="UniProtKB-EC"/>
</dbReference>
<dbReference type="AlphaFoldDB" id="A0A8S1VW48"/>
<comment type="subcellular location">
    <subcellularLocation>
        <location evidence="1">Membrane</location>
        <topology evidence="1">Multi-pass membrane protein</topology>
    </subcellularLocation>
</comment>
<evidence type="ECO:0000256" key="2">
    <source>
        <dbReference type="ARBA" id="ARBA00022679"/>
    </source>
</evidence>
<dbReference type="GO" id="GO:0016020">
    <property type="term" value="C:membrane"/>
    <property type="evidence" value="ECO:0007669"/>
    <property type="project" value="UniProtKB-SubCell"/>
</dbReference>
<evidence type="ECO:0000313" key="9">
    <source>
        <dbReference type="EMBL" id="CAD8180533.1"/>
    </source>
</evidence>
<protein>
    <recommendedName>
        <fullName evidence="7">Palmitoyltransferase</fullName>
        <ecNumber evidence="7">2.3.1.225</ecNumber>
    </recommendedName>
</protein>
<keyword evidence="5 7" id="KW-0472">Membrane</keyword>